<gene>
    <name evidence="2" type="ORF">PG994_010063</name>
</gene>
<accession>A0ABR1TRH8</accession>
<name>A0ABR1TRH8_9PEZI</name>
<comment type="caution">
    <text evidence="2">The sequence shown here is derived from an EMBL/GenBank/DDBJ whole genome shotgun (WGS) entry which is preliminary data.</text>
</comment>
<protein>
    <submittedName>
        <fullName evidence="2">Uncharacterized protein</fullName>
    </submittedName>
</protein>
<sequence>MEKSGGDELRIWLRNNTEILTLNQTIELLDHTLDETKDADKGADCIDAWMKWAVERFTPEHINDGFFTARKYGLGDVYMVAWNDADTGLDEMMADIEAKIKMVDGQDGEKAMMKVHNENQDEQEDTNSHDSGTESVSSKSKEEDQLLDRYENLVLEKEIRSVFQYNWAELGRTRGI</sequence>
<evidence type="ECO:0000256" key="1">
    <source>
        <dbReference type="SAM" id="MobiDB-lite"/>
    </source>
</evidence>
<feature type="region of interest" description="Disordered" evidence="1">
    <location>
        <begin position="118"/>
        <end position="143"/>
    </location>
</feature>
<dbReference type="Proteomes" id="UP001480595">
    <property type="component" value="Unassembled WGS sequence"/>
</dbReference>
<evidence type="ECO:0000313" key="3">
    <source>
        <dbReference type="Proteomes" id="UP001480595"/>
    </source>
</evidence>
<keyword evidence="3" id="KW-1185">Reference proteome</keyword>
<organism evidence="2 3">
    <name type="scientific">Apiospora phragmitis</name>
    <dbReference type="NCBI Taxonomy" id="2905665"/>
    <lineage>
        <taxon>Eukaryota</taxon>
        <taxon>Fungi</taxon>
        <taxon>Dikarya</taxon>
        <taxon>Ascomycota</taxon>
        <taxon>Pezizomycotina</taxon>
        <taxon>Sordariomycetes</taxon>
        <taxon>Xylariomycetidae</taxon>
        <taxon>Amphisphaeriales</taxon>
        <taxon>Apiosporaceae</taxon>
        <taxon>Apiospora</taxon>
    </lineage>
</organism>
<dbReference type="GeneID" id="92094535"/>
<proteinExistence type="predicted"/>
<dbReference type="EMBL" id="JAQQWL010000011">
    <property type="protein sequence ID" value="KAK8048333.1"/>
    <property type="molecule type" value="Genomic_DNA"/>
</dbReference>
<reference evidence="2 3" key="1">
    <citation type="submission" date="2023-01" db="EMBL/GenBank/DDBJ databases">
        <title>Analysis of 21 Apiospora genomes using comparative genomics revels a genus with tremendous synthesis potential of carbohydrate active enzymes and secondary metabolites.</title>
        <authorList>
            <person name="Sorensen T."/>
        </authorList>
    </citation>
    <scope>NUCLEOTIDE SEQUENCE [LARGE SCALE GENOMIC DNA]</scope>
    <source>
        <strain evidence="2 3">CBS 135458</strain>
    </source>
</reference>
<evidence type="ECO:0000313" key="2">
    <source>
        <dbReference type="EMBL" id="KAK8048333.1"/>
    </source>
</evidence>
<dbReference type="RefSeq" id="XP_066710582.1">
    <property type="nucleotide sequence ID" value="XM_066861472.1"/>
</dbReference>